<sequence>MVILCHPIRLVSAPCCGLIHPNSPSNMSMSNQPGTPRDDSEMGGNFLNPFQSESWHMPGVSLSAPRDCRLILGDCFAF</sequence>
<evidence type="ECO:0000256" key="1">
    <source>
        <dbReference type="SAM" id="MobiDB-lite"/>
    </source>
</evidence>
<dbReference type="AlphaFoldDB" id="A0A8C5IGH9"/>
<reference evidence="2" key="1">
    <citation type="submission" date="2025-08" db="UniProtKB">
        <authorList>
            <consortium name="Ensembl"/>
        </authorList>
    </citation>
    <scope>IDENTIFICATION</scope>
</reference>
<protein>
    <submittedName>
        <fullName evidence="2">Uncharacterized protein</fullName>
    </submittedName>
</protein>
<accession>A0A8C5IGH9</accession>
<evidence type="ECO:0000313" key="2">
    <source>
        <dbReference type="Ensembl" id="ENSJHYP00000004015.1"/>
    </source>
</evidence>
<reference evidence="2" key="2">
    <citation type="submission" date="2025-09" db="UniProtKB">
        <authorList>
            <consortium name="Ensembl"/>
        </authorList>
    </citation>
    <scope>IDENTIFICATION</scope>
</reference>
<keyword evidence="3" id="KW-1185">Reference proteome</keyword>
<evidence type="ECO:0000313" key="3">
    <source>
        <dbReference type="Proteomes" id="UP000694408"/>
    </source>
</evidence>
<feature type="region of interest" description="Disordered" evidence="1">
    <location>
        <begin position="26"/>
        <end position="45"/>
    </location>
</feature>
<proteinExistence type="predicted"/>
<dbReference type="Ensembl" id="ENSJHYT00000004943.1">
    <property type="protein sequence ID" value="ENSJHYP00000004015.1"/>
    <property type="gene ID" value="ENSJHYG00000003318.1"/>
</dbReference>
<organism evidence="2 3">
    <name type="scientific">Junco hyemalis</name>
    <name type="common">Dark-eyed junco</name>
    <dbReference type="NCBI Taxonomy" id="40217"/>
    <lineage>
        <taxon>Eukaryota</taxon>
        <taxon>Metazoa</taxon>
        <taxon>Chordata</taxon>
        <taxon>Craniata</taxon>
        <taxon>Vertebrata</taxon>
        <taxon>Euteleostomi</taxon>
        <taxon>Archelosauria</taxon>
        <taxon>Archosauria</taxon>
        <taxon>Dinosauria</taxon>
        <taxon>Saurischia</taxon>
        <taxon>Theropoda</taxon>
        <taxon>Coelurosauria</taxon>
        <taxon>Aves</taxon>
        <taxon>Neognathae</taxon>
        <taxon>Neoaves</taxon>
        <taxon>Telluraves</taxon>
        <taxon>Australaves</taxon>
        <taxon>Passeriformes</taxon>
        <taxon>Passerellidae</taxon>
        <taxon>Junco</taxon>
    </lineage>
</organism>
<dbReference type="Proteomes" id="UP000694408">
    <property type="component" value="Unplaced"/>
</dbReference>
<name>A0A8C5IGH9_JUNHY</name>